<evidence type="ECO:0000313" key="3">
    <source>
        <dbReference type="Proteomes" id="UP000581769"/>
    </source>
</evidence>
<keyword evidence="1" id="KW-0472">Membrane</keyword>
<accession>A0A840J271</accession>
<evidence type="ECO:0000256" key="1">
    <source>
        <dbReference type="SAM" id="Phobius"/>
    </source>
</evidence>
<dbReference type="EMBL" id="JACHMG010000001">
    <property type="protein sequence ID" value="MBB4688140.1"/>
    <property type="molecule type" value="Genomic_DNA"/>
</dbReference>
<keyword evidence="1" id="KW-0812">Transmembrane</keyword>
<gene>
    <name evidence="2" type="ORF">BJY18_005625</name>
</gene>
<protein>
    <submittedName>
        <fullName evidence="2">Uncharacterized protein</fullName>
    </submittedName>
</protein>
<dbReference type="Proteomes" id="UP000581769">
    <property type="component" value="Unassembled WGS sequence"/>
</dbReference>
<comment type="caution">
    <text evidence="2">The sequence shown here is derived from an EMBL/GenBank/DDBJ whole genome shotgun (WGS) entry which is preliminary data.</text>
</comment>
<dbReference type="RefSeq" id="WP_281393710.1">
    <property type="nucleotide sequence ID" value="NZ_JACHMG010000001.1"/>
</dbReference>
<sequence>MTASLQLGPLATQTLLDAGALTLIDAVLSSGRPRRSRRNRRR</sequence>
<keyword evidence="1" id="KW-1133">Transmembrane helix</keyword>
<reference evidence="2 3" key="1">
    <citation type="submission" date="2020-08" db="EMBL/GenBank/DDBJ databases">
        <title>Sequencing the genomes of 1000 actinobacteria strains.</title>
        <authorList>
            <person name="Klenk H.-P."/>
        </authorList>
    </citation>
    <scope>NUCLEOTIDE SEQUENCE [LARGE SCALE GENOMIC DNA]</scope>
    <source>
        <strain evidence="2 3">DSM 45859</strain>
    </source>
</reference>
<organism evidence="2 3">
    <name type="scientific">Amycolatopsis jiangsuensis</name>
    <dbReference type="NCBI Taxonomy" id="1181879"/>
    <lineage>
        <taxon>Bacteria</taxon>
        <taxon>Bacillati</taxon>
        <taxon>Actinomycetota</taxon>
        <taxon>Actinomycetes</taxon>
        <taxon>Pseudonocardiales</taxon>
        <taxon>Pseudonocardiaceae</taxon>
        <taxon>Amycolatopsis</taxon>
    </lineage>
</organism>
<dbReference type="AlphaFoldDB" id="A0A840J271"/>
<feature type="transmembrane region" description="Helical" evidence="1">
    <location>
        <begin position="12"/>
        <end position="31"/>
    </location>
</feature>
<proteinExistence type="predicted"/>
<keyword evidence="3" id="KW-1185">Reference proteome</keyword>
<name>A0A840J271_9PSEU</name>
<evidence type="ECO:0000313" key="2">
    <source>
        <dbReference type="EMBL" id="MBB4688140.1"/>
    </source>
</evidence>